<sequence length="324" mass="36818">MHEWEDHGAKEFCRSYLTYRVKRATERDRGFHRIKQVVDDLLEELRADRDVVIGESLLDDGSRDNCFAGCLAEPRALALMAGHFDVVKLLDRHPERKKCHYFWRWDGLYDVAAKSRDVAVARRILEYYTKNPFVRPFYRGQLSNSWEVNQLIRTDEKKYRGIPPRVKIWGNTGDKSALERFCWLGSLDMARHLLNDDAGGALGDETRALGAAARAGHEEVVDLLLRRGADPSGEGLMRGVPMLAAVSGGSLAIVKKLAEHGAVLSTRADEAVKLAMSLEHTAMVEYLLETFGLLRFDKFSKFYFHAEAKGLESMQSLLVDLFWR</sequence>
<keyword evidence="1" id="KW-0677">Repeat</keyword>
<evidence type="ECO:0000256" key="3">
    <source>
        <dbReference type="PROSITE-ProRule" id="PRU00023"/>
    </source>
</evidence>
<keyword evidence="5" id="KW-1185">Reference proteome</keyword>
<dbReference type="PROSITE" id="PS50088">
    <property type="entry name" value="ANK_REPEAT"/>
    <property type="match status" value="1"/>
</dbReference>
<comment type="caution">
    <text evidence="4">The sequence shown here is derived from an EMBL/GenBank/DDBJ whole genome shotgun (WGS) entry which is preliminary data.</text>
</comment>
<dbReference type="InterPro" id="IPR036770">
    <property type="entry name" value="Ankyrin_rpt-contain_sf"/>
</dbReference>
<dbReference type="SUPFAM" id="SSF48403">
    <property type="entry name" value="Ankyrin repeat"/>
    <property type="match status" value="1"/>
</dbReference>
<dbReference type="Proteomes" id="UP000295604">
    <property type="component" value="Unassembled WGS sequence"/>
</dbReference>
<protein>
    <submittedName>
        <fullName evidence="4">Protein TANC1</fullName>
    </submittedName>
</protein>
<dbReference type="PANTHER" id="PTHR24166">
    <property type="entry name" value="ROLLING PEBBLES, ISOFORM B"/>
    <property type="match status" value="1"/>
</dbReference>
<feature type="repeat" description="ANK" evidence="3">
    <location>
        <begin position="204"/>
        <end position="236"/>
    </location>
</feature>
<evidence type="ECO:0000256" key="1">
    <source>
        <dbReference type="ARBA" id="ARBA00022737"/>
    </source>
</evidence>
<reference evidence="4 5" key="1">
    <citation type="submission" date="2018-11" db="EMBL/GenBank/DDBJ databases">
        <title>Genome sequence and assembly of Colletotrichum sidae.</title>
        <authorList>
            <person name="Gan P."/>
            <person name="Shirasu K."/>
        </authorList>
    </citation>
    <scope>NUCLEOTIDE SEQUENCE [LARGE SCALE GENOMIC DNA]</scope>
    <source>
        <strain evidence="4 5">CBS 518.97</strain>
    </source>
</reference>
<keyword evidence="2 3" id="KW-0040">ANK repeat</keyword>
<dbReference type="PANTHER" id="PTHR24166:SF48">
    <property type="entry name" value="PROTEIN VAPYRIN"/>
    <property type="match status" value="1"/>
</dbReference>
<dbReference type="InterPro" id="IPR002110">
    <property type="entry name" value="Ankyrin_rpt"/>
</dbReference>
<dbReference type="Pfam" id="PF00023">
    <property type="entry name" value="Ank"/>
    <property type="match status" value="1"/>
</dbReference>
<dbReference type="EMBL" id="QAPF01000214">
    <property type="protein sequence ID" value="TEA13140.1"/>
    <property type="molecule type" value="Genomic_DNA"/>
</dbReference>
<evidence type="ECO:0000313" key="4">
    <source>
        <dbReference type="EMBL" id="TEA13140.1"/>
    </source>
</evidence>
<accession>A0A4R8T740</accession>
<evidence type="ECO:0000313" key="5">
    <source>
        <dbReference type="Proteomes" id="UP000295604"/>
    </source>
</evidence>
<dbReference type="AlphaFoldDB" id="A0A4R8T740"/>
<name>A0A4R8T740_9PEZI</name>
<organism evidence="4 5">
    <name type="scientific">Colletotrichum sidae</name>
    <dbReference type="NCBI Taxonomy" id="1347389"/>
    <lineage>
        <taxon>Eukaryota</taxon>
        <taxon>Fungi</taxon>
        <taxon>Dikarya</taxon>
        <taxon>Ascomycota</taxon>
        <taxon>Pezizomycotina</taxon>
        <taxon>Sordariomycetes</taxon>
        <taxon>Hypocreomycetidae</taxon>
        <taxon>Glomerellales</taxon>
        <taxon>Glomerellaceae</taxon>
        <taxon>Colletotrichum</taxon>
        <taxon>Colletotrichum orbiculare species complex</taxon>
    </lineage>
</organism>
<dbReference type="InterPro" id="IPR050889">
    <property type="entry name" value="Dendritic_Spine_Reg/Scaffold"/>
</dbReference>
<proteinExistence type="predicted"/>
<gene>
    <name evidence="4" type="primary">Tanc1</name>
    <name evidence="4" type="ORF">C8034_v004747</name>
</gene>
<dbReference type="PROSITE" id="PS50297">
    <property type="entry name" value="ANK_REP_REGION"/>
    <property type="match status" value="1"/>
</dbReference>
<dbReference type="Gene3D" id="1.25.40.20">
    <property type="entry name" value="Ankyrin repeat-containing domain"/>
    <property type="match status" value="1"/>
</dbReference>
<evidence type="ECO:0000256" key="2">
    <source>
        <dbReference type="ARBA" id="ARBA00023043"/>
    </source>
</evidence>